<reference evidence="2 3" key="1">
    <citation type="submission" date="2023-03" db="EMBL/GenBank/DDBJ databases">
        <title>Diaphorobacter basophil sp. nov., isolated from a sewage-treatment plant.</title>
        <authorList>
            <person name="Yang K."/>
        </authorList>
    </citation>
    <scope>NUCLEOTIDE SEQUENCE [LARGE SCALE GENOMIC DNA]</scope>
    <source>
        <strain evidence="2 3">Y-1</strain>
    </source>
</reference>
<dbReference type="RefSeq" id="WP_317701832.1">
    <property type="nucleotide sequence ID" value="NZ_CP136921.1"/>
</dbReference>
<evidence type="ECO:0000313" key="3">
    <source>
        <dbReference type="Proteomes" id="UP001303211"/>
    </source>
</evidence>
<dbReference type="Proteomes" id="UP001303211">
    <property type="component" value="Chromosome"/>
</dbReference>
<protein>
    <submittedName>
        <fullName evidence="2">Uncharacterized protein</fullName>
    </submittedName>
</protein>
<sequence>MKTAEPQKPQPPSTYPAGSKTAEPQKPQQAANDAAPDPDSDCWPHSSAWNTSEIELFNRRAALFVRRGASDSEAERLADTLVQCDREGDGMHACMECRHLQTNGHWRCGNWQSAGVAVRAGDAGLARAMAMQAQRCPGFAAAALPATAPPFVAASVDPPTAPDPVQPQASSPDRSPTAPWRELDRAYLAHHAQCNACQCAGRGYGERCPAGAALWAAYLAESSI</sequence>
<accession>A0ABZ0J2I3</accession>
<dbReference type="EMBL" id="CP136921">
    <property type="protein sequence ID" value="WOO32371.1"/>
    <property type="molecule type" value="Genomic_DNA"/>
</dbReference>
<name>A0ABZ0J2I3_9BURK</name>
<evidence type="ECO:0000256" key="1">
    <source>
        <dbReference type="SAM" id="MobiDB-lite"/>
    </source>
</evidence>
<organism evidence="2 3">
    <name type="scientific">Diaphorobacter limosus</name>
    <dbReference type="NCBI Taxonomy" id="3036128"/>
    <lineage>
        <taxon>Bacteria</taxon>
        <taxon>Pseudomonadati</taxon>
        <taxon>Pseudomonadota</taxon>
        <taxon>Betaproteobacteria</taxon>
        <taxon>Burkholderiales</taxon>
        <taxon>Comamonadaceae</taxon>
        <taxon>Diaphorobacter</taxon>
    </lineage>
</organism>
<feature type="region of interest" description="Disordered" evidence="1">
    <location>
        <begin position="1"/>
        <end position="46"/>
    </location>
</feature>
<feature type="region of interest" description="Disordered" evidence="1">
    <location>
        <begin position="154"/>
        <end position="178"/>
    </location>
</feature>
<feature type="compositionally biased region" description="Low complexity" evidence="1">
    <location>
        <begin position="24"/>
        <end position="37"/>
    </location>
</feature>
<gene>
    <name evidence="2" type="ORF">P4826_18635</name>
</gene>
<proteinExistence type="predicted"/>
<evidence type="ECO:0000313" key="2">
    <source>
        <dbReference type="EMBL" id="WOO32371.1"/>
    </source>
</evidence>
<keyword evidence="3" id="KW-1185">Reference proteome</keyword>